<dbReference type="Proteomes" id="UP000824469">
    <property type="component" value="Unassembled WGS sequence"/>
</dbReference>
<evidence type="ECO:0008006" key="15">
    <source>
        <dbReference type="Google" id="ProtNLM"/>
    </source>
</evidence>
<feature type="domain" description="Amino acid transporter transmembrane" evidence="11">
    <location>
        <begin position="1"/>
        <end position="60"/>
    </location>
</feature>
<feature type="transmembrane region" description="Helical" evidence="10">
    <location>
        <begin position="20"/>
        <end position="43"/>
    </location>
</feature>
<dbReference type="PANTHER" id="PTHR31301">
    <property type="entry name" value="LOB DOMAIN-CONTAINING PROTEIN 4-RELATED"/>
    <property type="match status" value="1"/>
</dbReference>
<dbReference type="Pfam" id="PF01490">
    <property type="entry name" value="Aa_trans"/>
    <property type="match status" value="1"/>
</dbReference>
<evidence type="ECO:0000259" key="12">
    <source>
        <dbReference type="Pfam" id="PF03195"/>
    </source>
</evidence>
<dbReference type="GO" id="GO:0005634">
    <property type="term" value="C:nucleus"/>
    <property type="evidence" value="ECO:0007669"/>
    <property type="project" value="UniProtKB-SubCell"/>
</dbReference>
<comment type="subcellular location">
    <subcellularLocation>
        <location evidence="2">Membrane</location>
    </subcellularLocation>
    <subcellularLocation>
        <location evidence="1">Nucleus</location>
    </subcellularLocation>
</comment>
<organism evidence="13 14">
    <name type="scientific">Taxus chinensis</name>
    <name type="common">Chinese yew</name>
    <name type="synonym">Taxus wallichiana var. chinensis</name>
    <dbReference type="NCBI Taxonomy" id="29808"/>
    <lineage>
        <taxon>Eukaryota</taxon>
        <taxon>Viridiplantae</taxon>
        <taxon>Streptophyta</taxon>
        <taxon>Embryophyta</taxon>
        <taxon>Tracheophyta</taxon>
        <taxon>Spermatophyta</taxon>
        <taxon>Pinopsida</taxon>
        <taxon>Pinidae</taxon>
        <taxon>Conifers II</taxon>
        <taxon>Cupressales</taxon>
        <taxon>Taxaceae</taxon>
        <taxon>Taxus</taxon>
    </lineage>
</organism>
<evidence type="ECO:0000256" key="2">
    <source>
        <dbReference type="ARBA" id="ARBA00004370"/>
    </source>
</evidence>
<evidence type="ECO:0000256" key="6">
    <source>
        <dbReference type="ARBA" id="ARBA00022970"/>
    </source>
</evidence>
<proteinExistence type="inferred from homology"/>
<evidence type="ECO:0000256" key="1">
    <source>
        <dbReference type="ARBA" id="ARBA00004123"/>
    </source>
</evidence>
<keyword evidence="7 10" id="KW-1133">Transmembrane helix</keyword>
<keyword evidence="14" id="KW-1185">Reference proteome</keyword>
<evidence type="ECO:0000256" key="7">
    <source>
        <dbReference type="ARBA" id="ARBA00022989"/>
    </source>
</evidence>
<keyword evidence="6" id="KW-0813">Transport</keyword>
<dbReference type="GO" id="GO:0006865">
    <property type="term" value="P:amino acid transport"/>
    <property type="evidence" value="ECO:0007669"/>
    <property type="project" value="UniProtKB-KW"/>
</dbReference>
<dbReference type="Pfam" id="PF03195">
    <property type="entry name" value="LOB"/>
    <property type="match status" value="1"/>
</dbReference>
<dbReference type="InterPro" id="IPR013057">
    <property type="entry name" value="AA_transpt_TM"/>
</dbReference>
<reference evidence="13 14" key="1">
    <citation type="journal article" date="2021" name="Nat. Plants">
        <title>The Taxus genome provides insights into paclitaxel biosynthesis.</title>
        <authorList>
            <person name="Xiong X."/>
            <person name="Gou J."/>
            <person name="Liao Q."/>
            <person name="Li Y."/>
            <person name="Zhou Q."/>
            <person name="Bi G."/>
            <person name="Li C."/>
            <person name="Du R."/>
            <person name="Wang X."/>
            <person name="Sun T."/>
            <person name="Guo L."/>
            <person name="Liang H."/>
            <person name="Lu P."/>
            <person name="Wu Y."/>
            <person name="Zhang Z."/>
            <person name="Ro D.K."/>
            <person name="Shang Y."/>
            <person name="Huang S."/>
            <person name="Yan J."/>
        </authorList>
    </citation>
    <scope>NUCLEOTIDE SEQUENCE [LARGE SCALE GENOMIC DNA]</scope>
    <source>
        <strain evidence="13">Ta-2019</strain>
    </source>
</reference>
<evidence type="ECO:0000256" key="9">
    <source>
        <dbReference type="ARBA" id="ARBA00023242"/>
    </source>
</evidence>
<feature type="domain" description="LOB" evidence="12">
    <location>
        <begin position="85"/>
        <end position="120"/>
    </location>
</feature>
<dbReference type="InterPro" id="IPR004883">
    <property type="entry name" value="LOB"/>
</dbReference>
<evidence type="ECO:0000256" key="3">
    <source>
        <dbReference type="ARBA" id="ARBA00005474"/>
    </source>
</evidence>
<dbReference type="AlphaFoldDB" id="A0AA38GML9"/>
<protein>
    <recommendedName>
        <fullName evidence="15">Amino acid transporter transmembrane domain-containing protein</fullName>
    </recommendedName>
</protein>
<keyword evidence="9" id="KW-0539">Nucleus</keyword>
<keyword evidence="4" id="KW-0217">Developmental protein</keyword>
<keyword evidence="6" id="KW-0029">Amino-acid transport</keyword>
<feature type="non-terminal residue" evidence="13">
    <location>
        <position position="1"/>
    </location>
</feature>
<dbReference type="PANTHER" id="PTHR31301:SF83">
    <property type="entry name" value="PROTEIN ASYMMETRIC LEAVES 2"/>
    <property type="match status" value="1"/>
</dbReference>
<feature type="non-terminal residue" evidence="13">
    <location>
        <position position="154"/>
    </location>
</feature>
<keyword evidence="5 10" id="KW-0812">Transmembrane</keyword>
<gene>
    <name evidence="13" type="ORF">KI387_004891</name>
</gene>
<evidence type="ECO:0000259" key="11">
    <source>
        <dbReference type="Pfam" id="PF01490"/>
    </source>
</evidence>
<evidence type="ECO:0000313" key="13">
    <source>
        <dbReference type="EMBL" id="KAH9324713.1"/>
    </source>
</evidence>
<name>A0AA38GML9_TAXCH</name>
<sequence length="154" mass="18145">VAQVLLTLPFSFSQLGMVSGILFQIFYGLMGSWIAYLISVLYVEYHTRKEKENYSFRNHVIQKWHHHLPVLPVRRENFFEENARKSVFAPYFPPDQPLKFANVYRIFGESNITKLLRVATTSEGIFREYPSIRSRCQTKRSCVWVGGNHLYYSE</sequence>
<keyword evidence="8 10" id="KW-0472">Membrane</keyword>
<evidence type="ECO:0000256" key="4">
    <source>
        <dbReference type="ARBA" id="ARBA00022473"/>
    </source>
</evidence>
<evidence type="ECO:0000256" key="8">
    <source>
        <dbReference type="ARBA" id="ARBA00023136"/>
    </source>
</evidence>
<evidence type="ECO:0000313" key="14">
    <source>
        <dbReference type="Proteomes" id="UP000824469"/>
    </source>
</evidence>
<comment type="similarity">
    <text evidence="3">Belongs to the LOB domain-containing protein family.</text>
</comment>
<comment type="caution">
    <text evidence="13">The sequence shown here is derived from an EMBL/GenBank/DDBJ whole genome shotgun (WGS) entry which is preliminary data.</text>
</comment>
<dbReference type="GO" id="GO:0016020">
    <property type="term" value="C:membrane"/>
    <property type="evidence" value="ECO:0007669"/>
    <property type="project" value="UniProtKB-SubCell"/>
</dbReference>
<evidence type="ECO:0000256" key="5">
    <source>
        <dbReference type="ARBA" id="ARBA00022692"/>
    </source>
</evidence>
<dbReference type="EMBL" id="JAHRHJ020000002">
    <property type="protein sequence ID" value="KAH9324713.1"/>
    <property type="molecule type" value="Genomic_DNA"/>
</dbReference>
<evidence type="ECO:0000256" key="10">
    <source>
        <dbReference type="SAM" id="Phobius"/>
    </source>
</evidence>
<accession>A0AA38GML9</accession>